<keyword evidence="3" id="KW-1185">Reference proteome</keyword>
<dbReference type="STRING" id="89065.SAMN05216605_109127"/>
<evidence type="ECO:0000313" key="3">
    <source>
        <dbReference type="Proteomes" id="UP000182894"/>
    </source>
</evidence>
<protein>
    <submittedName>
        <fullName evidence="2">Lipopolysaccharide kinase (Kdo/WaaP) family protein</fullName>
    </submittedName>
</protein>
<dbReference type="Proteomes" id="UP000182894">
    <property type="component" value="Unassembled WGS sequence"/>
</dbReference>
<dbReference type="SUPFAM" id="SSF56112">
    <property type="entry name" value="Protein kinase-like (PK-like)"/>
    <property type="match status" value="1"/>
</dbReference>
<feature type="compositionally biased region" description="Basic residues" evidence="1">
    <location>
        <begin position="228"/>
        <end position="238"/>
    </location>
</feature>
<reference evidence="3" key="1">
    <citation type="submission" date="2016-10" db="EMBL/GenBank/DDBJ databases">
        <authorList>
            <person name="Varghese N."/>
            <person name="Submissions S."/>
        </authorList>
    </citation>
    <scope>NUCLEOTIDE SEQUENCE [LARGE SCALE GENOMIC DNA]</scope>
    <source>
        <strain evidence="3">ATCC 700689</strain>
    </source>
</reference>
<dbReference type="InterPro" id="IPR027023">
    <property type="entry name" value="Put_LipoPS_kinase_InaA"/>
</dbReference>
<dbReference type="Pfam" id="PF06293">
    <property type="entry name" value="Kdo"/>
    <property type="match status" value="1"/>
</dbReference>
<gene>
    <name evidence="2" type="ORF">SAMN05216605_109127</name>
</gene>
<evidence type="ECO:0000313" key="2">
    <source>
        <dbReference type="EMBL" id="SDH93227.1"/>
    </source>
</evidence>
<sequence length="245" mass="28172">MLAQHEKNFDYWWNTSGPWVEEPNVRRSGTSGVQRVMHDGKLVYVKRQTGHLSRSIRYPFGRPTVMREGKALSKLLQLGVTAPSPIFYGAQKVDGIWRGILVTKDLGGFQDLDTWYSEGGRTRLTEDEHLKILDQLAQLLSRMHLARWQHGCMRSKHIFIRVRNGTAGHEFDLALLDLEKSHGRLTALGAARHDIPQLRRHSFWSESEWQALMSCYESSLGKTIARSSRQHRLGQKRPHPAERNV</sequence>
<dbReference type="RefSeq" id="WP_074754189.1">
    <property type="nucleotide sequence ID" value="NZ_FNCO01000009.1"/>
</dbReference>
<keyword evidence="2" id="KW-0418">Kinase</keyword>
<name>A0A1G8GG24_9PSED</name>
<dbReference type="InterPro" id="IPR011009">
    <property type="entry name" value="Kinase-like_dom_sf"/>
</dbReference>
<accession>A0A1G8GG24</accession>
<dbReference type="AlphaFoldDB" id="A0A1G8GG24"/>
<dbReference type="GO" id="GO:0016301">
    <property type="term" value="F:kinase activity"/>
    <property type="evidence" value="ECO:0007669"/>
    <property type="project" value="UniProtKB-KW"/>
</dbReference>
<dbReference type="OrthoDB" id="5405319at2"/>
<feature type="region of interest" description="Disordered" evidence="1">
    <location>
        <begin position="226"/>
        <end position="245"/>
    </location>
</feature>
<dbReference type="EMBL" id="FNCO01000009">
    <property type="protein sequence ID" value="SDH93227.1"/>
    <property type="molecule type" value="Genomic_DNA"/>
</dbReference>
<keyword evidence="2" id="KW-0808">Transferase</keyword>
<organism evidence="2 3">
    <name type="scientific">Pseudomonas abietaniphila</name>
    <dbReference type="NCBI Taxonomy" id="89065"/>
    <lineage>
        <taxon>Bacteria</taxon>
        <taxon>Pseudomonadati</taxon>
        <taxon>Pseudomonadota</taxon>
        <taxon>Gammaproteobacteria</taxon>
        <taxon>Pseudomonadales</taxon>
        <taxon>Pseudomonadaceae</taxon>
        <taxon>Pseudomonas</taxon>
    </lineage>
</organism>
<proteinExistence type="predicted"/>
<dbReference type="PIRSF" id="PIRSF026326">
    <property type="entry name" value="InaA"/>
    <property type="match status" value="1"/>
</dbReference>
<evidence type="ECO:0000256" key="1">
    <source>
        <dbReference type="SAM" id="MobiDB-lite"/>
    </source>
</evidence>